<dbReference type="Proteomes" id="UP000807716">
    <property type="component" value="Unassembled WGS sequence"/>
</dbReference>
<dbReference type="SUPFAM" id="SSF140984">
    <property type="entry name" value="PTPA-like"/>
    <property type="match status" value="1"/>
</dbReference>
<keyword evidence="5 7" id="KW-0697">Rotamase</keyword>
<keyword evidence="6 7" id="KW-0413">Isomerase</keyword>
<proteinExistence type="inferred from homology"/>
<dbReference type="GO" id="GO:0008160">
    <property type="term" value="F:protein tyrosine phosphatase activator activity"/>
    <property type="evidence" value="ECO:0007669"/>
    <property type="project" value="TreeGrafter"/>
</dbReference>
<comment type="catalytic activity">
    <reaction evidence="1 7">
        <text>[protein]-peptidylproline (omega=180) = [protein]-peptidylproline (omega=0)</text>
        <dbReference type="Rhea" id="RHEA:16237"/>
        <dbReference type="Rhea" id="RHEA-COMP:10747"/>
        <dbReference type="Rhea" id="RHEA-COMP:10748"/>
        <dbReference type="ChEBI" id="CHEBI:83833"/>
        <dbReference type="ChEBI" id="CHEBI:83834"/>
        <dbReference type="EC" id="5.2.1.8"/>
    </reaction>
</comment>
<dbReference type="GO" id="GO:0000159">
    <property type="term" value="C:protein phosphatase type 2A complex"/>
    <property type="evidence" value="ECO:0007669"/>
    <property type="project" value="TreeGrafter"/>
</dbReference>
<dbReference type="InterPro" id="IPR037218">
    <property type="entry name" value="PTPA_sf"/>
</dbReference>
<dbReference type="EMBL" id="JAAAJB010000081">
    <property type="protein sequence ID" value="KAG0267115.1"/>
    <property type="molecule type" value="Genomic_DNA"/>
</dbReference>
<dbReference type="GO" id="GO:0003755">
    <property type="term" value="F:peptidyl-prolyl cis-trans isomerase activity"/>
    <property type="evidence" value="ECO:0007669"/>
    <property type="project" value="UniProtKB-KW"/>
</dbReference>
<dbReference type="GO" id="GO:0007052">
    <property type="term" value="P:mitotic spindle organization"/>
    <property type="evidence" value="ECO:0007669"/>
    <property type="project" value="TreeGrafter"/>
</dbReference>
<feature type="region of interest" description="Disordered" evidence="8">
    <location>
        <begin position="1"/>
        <end position="23"/>
    </location>
</feature>
<evidence type="ECO:0000313" key="9">
    <source>
        <dbReference type="EMBL" id="KAG0267115.1"/>
    </source>
</evidence>
<comment type="similarity">
    <text evidence="3 7">Belongs to the PTPA-type PPIase family.</text>
</comment>
<dbReference type="OrthoDB" id="16120at2759"/>
<dbReference type="InterPro" id="IPR004327">
    <property type="entry name" value="Phstyr_phstse_ac"/>
</dbReference>
<evidence type="ECO:0000256" key="1">
    <source>
        <dbReference type="ARBA" id="ARBA00000971"/>
    </source>
</evidence>
<evidence type="ECO:0000256" key="5">
    <source>
        <dbReference type="ARBA" id="ARBA00023110"/>
    </source>
</evidence>
<organism evidence="9 10">
    <name type="scientific">Actinomortierella ambigua</name>
    <dbReference type="NCBI Taxonomy" id="1343610"/>
    <lineage>
        <taxon>Eukaryota</taxon>
        <taxon>Fungi</taxon>
        <taxon>Fungi incertae sedis</taxon>
        <taxon>Mucoromycota</taxon>
        <taxon>Mortierellomycotina</taxon>
        <taxon>Mortierellomycetes</taxon>
        <taxon>Mortierellales</taxon>
        <taxon>Mortierellaceae</taxon>
        <taxon>Actinomortierella</taxon>
    </lineage>
</organism>
<comment type="subcellular location">
    <subcellularLocation>
        <location evidence="2 7">Cytoplasm</location>
    </subcellularLocation>
</comment>
<evidence type="ECO:0000256" key="6">
    <source>
        <dbReference type="ARBA" id="ARBA00023235"/>
    </source>
</evidence>
<reference evidence="9" key="1">
    <citation type="journal article" date="2020" name="Fungal Divers.">
        <title>Resolving the Mortierellaceae phylogeny through synthesis of multi-gene phylogenetics and phylogenomics.</title>
        <authorList>
            <person name="Vandepol N."/>
            <person name="Liber J."/>
            <person name="Desiro A."/>
            <person name="Na H."/>
            <person name="Kennedy M."/>
            <person name="Barry K."/>
            <person name="Grigoriev I.V."/>
            <person name="Miller A.N."/>
            <person name="O'Donnell K."/>
            <person name="Stajich J.E."/>
            <person name="Bonito G."/>
        </authorList>
    </citation>
    <scope>NUCLEOTIDE SEQUENCE</scope>
    <source>
        <strain evidence="9">BC1065</strain>
    </source>
</reference>
<evidence type="ECO:0000256" key="8">
    <source>
        <dbReference type="SAM" id="MobiDB-lite"/>
    </source>
</evidence>
<name>A0A9P6UB59_9FUNG</name>
<dbReference type="PANTHER" id="PTHR10012:SF0">
    <property type="entry name" value="SERINE_THREONINE-PROTEIN PHOSPHATASE 2A ACTIVATOR"/>
    <property type="match status" value="1"/>
</dbReference>
<dbReference type="FunFam" id="1.20.120.1150:FF:000002">
    <property type="entry name" value="Serine/threonine-protein phosphatase 2A activator"/>
    <property type="match status" value="1"/>
</dbReference>
<accession>A0A9P6UB59</accession>
<dbReference type="CDD" id="cd04087">
    <property type="entry name" value="PTPA"/>
    <property type="match status" value="1"/>
</dbReference>
<evidence type="ECO:0000256" key="7">
    <source>
        <dbReference type="RuleBase" id="RU361210"/>
    </source>
</evidence>
<dbReference type="Gene3D" id="1.20.120.1150">
    <property type="match status" value="1"/>
</dbReference>
<comment type="caution">
    <text evidence="9">The sequence shown here is derived from an EMBL/GenBank/DDBJ whole genome shotgun (WGS) entry which is preliminary data.</text>
</comment>
<dbReference type="Pfam" id="PF03095">
    <property type="entry name" value="PTPA"/>
    <property type="match status" value="1"/>
</dbReference>
<feature type="compositionally biased region" description="Low complexity" evidence="8">
    <location>
        <begin position="359"/>
        <end position="388"/>
    </location>
</feature>
<sequence>MTDATLPTSSTASASYPTPSTNTTSAAAAATVEGGEAFNVEQGPFSVPVKCIKDEKRDLPFFQKSEAYARLMAYILALNTAVLNRRATDKVHESDNLKKILQLLDKLDAWIALVPPKPDPQRYGNLAFRDYVHMLEDQAQTIQQDLLPAHLHPAIVEITPYLTQGMGHGTRIDYGSGHELAFLAWLCCLEMIGFLHHDDHPAIVLRVFVRYLDLVRKLQRTYQLEPAGSHGVWGLDDYQFLPYLWGSAQLRDHSRLKPIAVMQPQLVDDFAQDYLYFAAIRYIHQTKRGPFHEHSPVLFEISGVPGWPKVNSGMIKMYKAEVLHKFPVVQHLLFGSLLPWRPADHPDQLAATTADDHPSSGAGSSASSSSTTGGPTAPMATMASTTTALPGRGLPPMSRMPPGPTNATPPRGGAMPPPPTRRP</sequence>
<dbReference type="InterPro" id="IPR043170">
    <property type="entry name" value="PTPA_C_lid"/>
</dbReference>
<dbReference type="PANTHER" id="PTHR10012">
    <property type="entry name" value="SERINE/THREONINE-PROTEIN PHOSPHATASE 2A REGULATORY SUBUNIT B"/>
    <property type="match status" value="1"/>
</dbReference>
<dbReference type="AlphaFoldDB" id="A0A9P6UB59"/>
<evidence type="ECO:0000256" key="4">
    <source>
        <dbReference type="ARBA" id="ARBA00022490"/>
    </source>
</evidence>
<evidence type="ECO:0000256" key="3">
    <source>
        <dbReference type="ARBA" id="ARBA00011019"/>
    </source>
</evidence>
<gene>
    <name evidence="9" type="ORF">DFQ27_009135</name>
</gene>
<feature type="region of interest" description="Disordered" evidence="8">
    <location>
        <begin position="348"/>
        <end position="423"/>
    </location>
</feature>
<keyword evidence="4 7" id="KW-0963">Cytoplasm</keyword>
<keyword evidence="10" id="KW-1185">Reference proteome</keyword>
<dbReference type="GO" id="GO:0005737">
    <property type="term" value="C:cytoplasm"/>
    <property type="evidence" value="ECO:0007669"/>
    <property type="project" value="UniProtKB-SubCell"/>
</dbReference>
<protein>
    <recommendedName>
        <fullName evidence="7">Serine/threonine-protein phosphatase 2A activator</fullName>
        <ecNumber evidence="7">5.2.1.8</ecNumber>
    </recommendedName>
    <alternativeName>
        <fullName evidence="7">Phosphotyrosyl phosphatase activator</fullName>
    </alternativeName>
</protein>
<evidence type="ECO:0000313" key="10">
    <source>
        <dbReference type="Proteomes" id="UP000807716"/>
    </source>
</evidence>
<dbReference type="GO" id="GO:0005634">
    <property type="term" value="C:nucleus"/>
    <property type="evidence" value="ECO:0007669"/>
    <property type="project" value="TreeGrafter"/>
</dbReference>
<dbReference type="EC" id="5.2.1.8" evidence="7"/>
<comment type="function">
    <text evidence="7">PPIases accelerate the folding of proteins. It catalyzes the cis-trans isomerization of proline imidic peptide bonds in oligopeptides.</text>
</comment>
<evidence type="ECO:0000256" key="2">
    <source>
        <dbReference type="ARBA" id="ARBA00004496"/>
    </source>
</evidence>